<evidence type="ECO:0000256" key="4">
    <source>
        <dbReference type="ARBA" id="ARBA00010031"/>
    </source>
</evidence>
<feature type="disulfide bond" evidence="14">
    <location>
        <begin position="35"/>
        <end position="66"/>
    </location>
</feature>
<evidence type="ECO:0000256" key="16">
    <source>
        <dbReference type="SAM" id="SignalP"/>
    </source>
</evidence>
<dbReference type="Pfam" id="PF20684">
    <property type="entry name" value="Fung_rhodopsin"/>
    <property type="match status" value="1"/>
</dbReference>
<keyword evidence="14" id="KW-0349">Heme</keyword>
<dbReference type="AlphaFoldDB" id="A0A1L7XMT9"/>
<dbReference type="PROSITE" id="PS52012">
    <property type="entry name" value="CFEM"/>
    <property type="match status" value="1"/>
</dbReference>
<evidence type="ECO:0000256" key="14">
    <source>
        <dbReference type="PROSITE-ProRule" id="PRU01356"/>
    </source>
</evidence>
<evidence type="ECO:0000256" key="2">
    <source>
        <dbReference type="ARBA" id="ARBA00004589"/>
    </source>
</evidence>
<evidence type="ECO:0000256" key="6">
    <source>
        <dbReference type="ARBA" id="ARBA00022622"/>
    </source>
</evidence>
<feature type="signal peptide" evidence="16">
    <location>
        <begin position="1"/>
        <end position="19"/>
    </location>
</feature>
<evidence type="ECO:0000256" key="12">
    <source>
        <dbReference type="ARBA" id="ARBA00023288"/>
    </source>
</evidence>
<keyword evidence="6" id="KW-0336">GPI-anchor</keyword>
<keyword evidence="10 15" id="KW-0472">Membrane</keyword>
<evidence type="ECO:0000256" key="1">
    <source>
        <dbReference type="ARBA" id="ARBA00004141"/>
    </source>
</evidence>
<evidence type="ECO:0000256" key="10">
    <source>
        <dbReference type="ARBA" id="ARBA00023136"/>
    </source>
</evidence>
<evidence type="ECO:0000256" key="11">
    <source>
        <dbReference type="ARBA" id="ARBA00023157"/>
    </source>
</evidence>
<keyword evidence="11 14" id="KW-1015">Disulfide bond</keyword>
<keyword evidence="6" id="KW-0325">Glycoprotein</keyword>
<dbReference type="EMBL" id="FJOG01000036">
    <property type="protein sequence ID" value="CZR66343.1"/>
    <property type="molecule type" value="Genomic_DNA"/>
</dbReference>
<feature type="domain" description="CFEM" evidence="17">
    <location>
        <begin position="3"/>
        <end position="114"/>
    </location>
</feature>
<keyword evidence="14" id="KW-0408">Iron</keyword>
<evidence type="ECO:0000256" key="15">
    <source>
        <dbReference type="SAM" id="Phobius"/>
    </source>
</evidence>
<comment type="similarity">
    <text evidence="4">Belongs to the RBT5 family.</text>
</comment>
<feature type="transmembrane region" description="Helical" evidence="15">
    <location>
        <begin position="130"/>
        <end position="152"/>
    </location>
</feature>
<feature type="binding site" description="axial binding residue" evidence="14">
    <location>
        <position position="49"/>
    </location>
    <ligand>
        <name>heme</name>
        <dbReference type="ChEBI" id="CHEBI:30413"/>
    </ligand>
    <ligandPart>
        <name>Fe</name>
        <dbReference type="ChEBI" id="CHEBI:18248"/>
    </ligandPart>
</feature>
<dbReference type="PANTHER" id="PTHR33048">
    <property type="entry name" value="PTH11-LIKE INTEGRAL MEMBRANE PROTEIN (AFU_ORTHOLOGUE AFUA_5G11245)"/>
    <property type="match status" value="1"/>
</dbReference>
<evidence type="ECO:0000256" key="9">
    <source>
        <dbReference type="ARBA" id="ARBA00022989"/>
    </source>
</evidence>
<keyword evidence="19" id="KW-1185">Reference proteome</keyword>
<dbReference type="GO" id="GO:0098552">
    <property type="term" value="C:side of membrane"/>
    <property type="evidence" value="ECO:0007669"/>
    <property type="project" value="UniProtKB-KW"/>
</dbReference>
<dbReference type="STRING" id="576137.A0A1L7XMT9"/>
<feature type="transmembrane region" description="Helical" evidence="15">
    <location>
        <begin position="98"/>
        <end position="118"/>
    </location>
</feature>
<keyword evidence="9 15" id="KW-1133">Transmembrane helix</keyword>
<comment type="similarity">
    <text evidence="13">Belongs to the SAT4 family.</text>
</comment>
<dbReference type="InterPro" id="IPR049326">
    <property type="entry name" value="Rhodopsin_dom_fungi"/>
</dbReference>
<feature type="transmembrane region" description="Helical" evidence="15">
    <location>
        <begin position="172"/>
        <end position="200"/>
    </location>
</feature>
<dbReference type="InterPro" id="IPR052337">
    <property type="entry name" value="SAT4-like"/>
</dbReference>
<evidence type="ECO:0000256" key="7">
    <source>
        <dbReference type="ARBA" id="ARBA00022692"/>
    </source>
</evidence>
<feature type="chain" id="PRO_5012069428" evidence="16">
    <location>
        <begin position="20"/>
        <end position="435"/>
    </location>
</feature>
<feature type="transmembrane region" description="Helical" evidence="15">
    <location>
        <begin position="293"/>
        <end position="317"/>
    </location>
</feature>
<comment type="subcellular location">
    <subcellularLocation>
        <location evidence="2">Membrane</location>
        <topology evidence="2">Lipid-anchor</topology>
        <topology evidence="2">GPI-anchor</topology>
    </subcellularLocation>
    <subcellularLocation>
        <location evidence="1">Membrane</location>
        <topology evidence="1">Multi-pass membrane protein</topology>
    </subcellularLocation>
    <subcellularLocation>
        <location evidence="3">Secreted</location>
    </subcellularLocation>
</comment>
<keyword evidence="12" id="KW-0449">Lipoprotein</keyword>
<keyword evidence="14" id="KW-0479">Metal-binding</keyword>
<evidence type="ECO:0000313" key="19">
    <source>
        <dbReference type="Proteomes" id="UP000184330"/>
    </source>
</evidence>
<feature type="disulfide bond" evidence="14">
    <location>
        <begin position="54"/>
        <end position="87"/>
    </location>
</feature>
<evidence type="ECO:0000256" key="8">
    <source>
        <dbReference type="ARBA" id="ARBA00022729"/>
    </source>
</evidence>
<organism evidence="18 19">
    <name type="scientific">Phialocephala subalpina</name>
    <dbReference type="NCBI Taxonomy" id="576137"/>
    <lineage>
        <taxon>Eukaryota</taxon>
        <taxon>Fungi</taxon>
        <taxon>Dikarya</taxon>
        <taxon>Ascomycota</taxon>
        <taxon>Pezizomycotina</taxon>
        <taxon>Leotiomycetes</taxon>
        <taxon>Helotiales</taxon>
        <taxon>Mollisiaceae</taxon>
        <taxon>Phialocephala</taxon>
        <taxon>Phialocephala fortinii species complex</taxon>
    </lineage>
</organism>
<dbReference type="GO" id="GO:0005576">
    <property type="term" value="C:extracellular region"/>
    <property type="evidence" value="ECO:0007669"/>
    <property type="project" value="UniProtKB-SubCell"/>
</dbReference>
<evidence type="ECO:0000313" key="18">
    <source>
        <dbReference type="EMBL" id="CZR66343.1"/>
    </source>
</evidence>
<keyword evidence="8 16" id="KW-0732">Signal</keyword>
<feature type="transmembrane region" description="Helical" evidence="15">
    <location>
        <begin position="212"/>
        <end position="239"/>
    </location>
</feature>
<evidence type="ECO:0000256" key="5">
    <source>
        <dbReference type="ARBA" id="ARBA00022525"/>
    </source>
</evidence>
<feature type="transmembrane region" description="Helical" evidence="15">
    <location>
        <begin position="259"/>
        <end position="281"/>
    </location>
</feature>
<dbReference type="Proteomes" id="UP000184330">
    <property type="component" value="Unassembled WGS sequence"/>
</dbReference>
<feature type="disulfide bond" evidence="14">
    <location>
        <begin position="31"/>
        <end position="71"/>
    </location>
</feature>
<dbReference type="GO" id="GO:0046872">
    <property type="term" value="F:metal ion binding"/>
    <property type="evidence" value="ECO:0007669"/>
    <property type="project" value="UniProtKB-UniRule"/>
</dbReference>
<dbReference type="InterPro" id="IPR008427">
    <property type="entry name" value="Extracellular_membr_CFEM_dom"/>
</dbReference>
<feature type="disulfide bond" evidence="14">
    <location>
        <begin position="45"/>
        <end position="52"/>
    </location>
</feature>
<gene>
    <name evidence="18" type="ORF">PAC_16244</name>
</gene>
<evidence type="ECO:0000256" key="13">
    <source>
        <dbReference type="ARBA" id="ARBA00038359"/>
    </source>
</evidence>
<keyword evidence="7 15" id="KW-0812">Transmembrane</keyword>
<dbReference type="Pfam" id="PF05730">
    <property type="entry name" value="CFEM"/>
    <property type="match status" value="1"/>
</dbReference>
<keyword evidence="5" id="KW-0964">Secreted</keyword>
<dbReference type="OrthoDB" id="2496787at2759"/>
<protein>
    <submittedName>
        <fullName evidence="18">Related to integral membrane protein PTH11</fullName>
    </submittedName>
</protein>
<dbReference type="PANTHER" id="PTHR33048:SF143">
    <property type="entry name" value="EXTRACELLULAR MEMBRANE PROTEIN CFEM DOMAIN-CONTAINING PROTEIN-RELATED"/>
    <property type="match status" value="1"/>
</dbReference>
<evidence type="ECO:0000259" key="17">
    <source>
        <dbReference type="PROSITE" id="PS52012"/>
    </source>
</evidence>
<evidence type="ECO:0000256" key="3">
    <source>
        <dbReference type="ARBA" id="ARBA00004613"/>
    </source>
</evidence>
<reference evidence="18 19" key="1">
    <citation type="submission" date="2016-03" db="EMBL/GenBank/DDBJ databases">
        <authorList>
            <person name="Ploux O."/>
        </authorList>
    </citation>
    <scope>NUCLEOTIDE SEQUENCE [LARGE SCALE GENOMIC DNA]</scope>
    <source>
        <strain evidence="18 19">UAMH 11012</strain>
    </source>
</reference>
<proteinExistence type="inferred from homology"/>
<sequence>MDLLWFVILIVLFFKPARSAQNATTPPLPDCAQQCLSTAISNSTCSPTDQECVCSDTSLTGYFVRCATNDCTTRELLVSLNVTSMSCGDPIRDRRQEYYTVAVGFTIVSGIFIGLRLLQRLIFRSGFYMDDYIIALAFCITITTSSVNIYGMAANGLGRDVWTLSFDQITNFLRFLYVAALLYYIEVFLVKLAILAFYLRIFKMPGTLIRRLIWAAIVVAILGLISFVIAGIFGCRPIYFYWERWDNTKEGQCLDINGLMWSNAAISITLDFWMLGLPLWQLRQLQLHWKQKVGVGMMFSVGAFVTAVSIVRLQYLVLFGKTANPTCKIHPLFFLLASINLTKRETGDHFATVLWSTIEMKVAIWCACMPNLRLLVGSAFSSVLGSTVNPSQHSGSSIRLNSYTHHPPDSSAGILHSRSFEVEYGSHDASGPGRV</sequence>
<accession>A0A1L7XMT9</accession>
<name>A0A1L7XMT9_9HELO</name>